<gene>
    <name evidence="2" type="ORF">ECRASSUSDP1_LOCUS18800</name>
</gene>
<dbReference type="AlphaFoldDB" id="A0AAD1XRD9"/>
<feature type="compositionally biased region" description="Basic and acidic residues" evidence="1">
    <location>
        <begin position="46"/>
        <end position="57"/>
    </location>
</feature>
<sequence length="80" mass="9264">MVSDIKEREDTIGNRKDLEVRPSQFSERRPNRPRRSLSSSNVLRPRQRECCPCKDARPSSSDNLRRPILTTNLADIPCLK</sequence>
<evidence type="ECO:0000256" key="1">
    <source>
        <dbReference type="SAM" id="MobiDB-lite"/>
    </source>
</evidence>
<feature type="compositionally biased region" description="Basic and acidic residues" evidence="1">
    <location>
        <begin position="1"/>
        <end position="30"/>
    </location>
</feature>
<name>A0AAD1XRD9_EUPCR</name>
<accession>A0AAD1XRD9</accession>
<dbReference type="EMBL" id="CAMPGE010019055">
    <property type="protein sequence ID" value="CAI2377414.1"/>
    <property type="molecule type" value="Genomic_DNA"/>
</dbReference>
<reference evidence="2" key="1">
    <citation type="submission" date="2023-07" db="EMBL/GenBank/DDBJ databases">
        <authorList>
            <consortium name="AG Swart"/>
            <person name="Singh M."/>
            <person name="Singh A."/>
            <person name="Seah K."/>
            <person name="Emmerich C."/>
        </authorList>
    </citation>
    <scope>NUCLEOTIDE SEQUENCE</scope>
    <source>
        <strain evidence="2">DP1</strain>
    </source>
</reference>
<keyword evidence="3" id="KW-1185">Reference proteome</keyword>
<proteinExistence type="predicted"/>
<feature type="region of interest" description="Disordered" evidence="1">
    <location>
        <begin position="1"/>
        <end position="68"/>
    </location>
</feature>
<evidence type="ECO:0000313" key="2">
    <source>
        <dbReference type="EMBL" id="CAI2377414.1"/>
    </source>
</evidence>
<organism evidence="2 3">
    <name type="scientific">Euplotes crassus</name>
    <dbReference type="NCBI Taxonomy" id="5936"/>
    <lineage>
        <taxon>Eukaryota</taxon>
        <taxon>Sar</taxon>
        <taxon>Alveolata</taxon>
        <taxon>Ciliophora</taxon>
        <taxon>Intramacronucleata</taxon>
        <taxon>Spirotrichea</taxon>
        <taxon>Hypotrichia</taxon>
        <taxon>Euplotida</taxon>
        <taxon>Euplotidae</taxon>
        <taxon>Moneuplotes</taxon>
    </lineage>
</organism>
<comment type="caution">
    <text evidence="2">The sequence shown here is derived from an EMBL/GenBank/DDBJ whole genome shotgun (WGS) entry which is preliminary data.</text>
</comment>
<dbReference type="Proteomes" id="UP001295684">
    <property type="component" value="Unassembled WGS sequence"/>
</dbReference>
<protein>
    <submittedName>
        <fullName evidence="2">Uncharacterized protein</fullName>
    </submittedName>
</protein>
<evidence type="ECO:0000313" key="3">
    <source>
        <dbReference type="Proteomes" id="UP001295684"/>
    </source>
</evidence>